<evidence type="ECO:0000256" key="4">
    <source>
        <dbReference type="ARBA" id="ARBA00022737"/>
    </source>
</evidence>
<keyword evidence="7" id="KW-0805">Transcription regulation</keyword>
<dbReference type="GO" id="GO:0005634">
    <property type="term" value="C:nucleus"/>
    <property type="evidence" value="ECO:0007669"/>
    <property type="project" value="UniProtKB-SubCell"/>
</dbReference>
<evidence type="ECO:0000256" key="8">
    <source>
        <dbReference type="ARBA" id="ARBA00023125"/>
    </source>
</evidence>
<dbReference type="Proteomes" id="UP000887567">
    <property type="component" value="Unplaced"/>
</dbReference>
<evidence type="ECO:0000256" key="3">
    <source>
        <dbReference type="ARBA" id="ARBA00022723"/>
    </source>
</evidence>
<accession>A0A913XA64</accession>
<name>A0A913XA64_EXADI</name>
<dbReference type="OrthoDB" id="6077919at2759"/>
<feature type="domain" description="C2H2-type" evidence="13">
    <location>
        <begin position="202"/>
        <end position="229"/>
    </location>
</feature>
<dbReference type="FunFam" id="3.30.160.60:FF:000931">
    <property type="entry name" value="zinc finger protein 697"/>
    <property type="match status" value="1"/>
</dbReference>
<dbReference type="SMART" id="SM00355">
    <property type="entry name" value="ZnF_C2H2"/>
    <property type="match status" value="8"/>
</dbReference>
<keyword evidence="4" id="KW-0677">Repeat</keyword>
<evidence type="ECO:0000256" key="10">
    <source>
        <dbReference type="ARBA" id="ARBA00023242"/>
    </source>
</evidence>
<comment type="subcellular location">
    <subcellularLocation>
        <location evidence="1">Nucleus</location>
    </subcellularLocation>
</comment>
<protein>
    <recommendedName>
        <fullName evidence="13">C2H2-type domain-containing protein</fullName>
    </recommendedName>
</protein>
<dbReference type="PROSITE" id="PS50157">
    <property type="entry name" value="ZINC_FINGER_C2H2_2"/>
    <property type="match status" value="8"/>
</dbReference>
<evidence type="ECO:0000256" key="6">
    <source>
        <dbReference type="ARBA" id="ARBA00022833"/>
    </source>
</evidence>
<keyword evidence="5 11" id="KW-0863">Zinc-finger</keyword>
<feature type="domain" description="C2H2-type" evidence="13">
    <location>
        <begin position="370"/>
        <end position="397"/>
    </location>
</feature>
<feature type="region of interest" description="Disordered" evidence="12">
    <location>
        <begin position="160"/>
        <end position="180"/>
    </location>
</feature>
<evidence type="ECO:0000259" key="13">
    <source>
        <dbReference type="PROSITE" id="PS50157"/>
    </source>
</evidence>
<dbReference type="EnsemblMetazoa" id="XM_021045656.2">
    <property type="protein sequence ID" value="XP_020901315.1"/>
    <property type="gene ID" value="LOC110239902"/>
</dbReference>
<evidence type="ECO:0000256" key="11">
    <source>
        <dbReference type="PROSITE-ProRule" id="PRU00042"/>
    </source>
</evidence>
<dbReference type="FunFam" id="3.30.160.60:FF:000065">
    <property type="entry name" value="B-cell CLL/lymphoma 6, member B"/>
    <property type="match status" value="1"/>
</dbReference>
<dbReference type="GO" id="GO:0000981">
    <property type="term" value="F:DNA-binding transcription factor activity, RNA polymerase II-specific"/>
    <property type="evidence" value="ECO:0007669"/>
    <property type="project" value="TreeGrafter"/>
</dbReference>
<dbReference type="FunFam" id="3.30.160.60:FF:000100">
    <property type="entry name" value="Zinc finger 45-like"/>
    <property type="match status" value="1"/>
</dbReference>
<dbReference type="GeneID" id="110239902"/>
<dbReference type="InterPro" id="IPR013087">
    <property type="entry name" value="Znf_C2H2_type"/>
</dbReference>
<dbReference type="SUPFAM" id="SSF57667">
    <property type="entry name" value="beta-beta-alpha zinc fingers"/>
    <property type="match status" value="4"/>
</dbReference>
<evidence type="ECO:0000256" key="1">
    <source>
        <dbReference type="ARBA" id="ARBA00004123"/>
    </source>
</evidence>
<organism evidence="14 15">
    <name type="scientific">Exaiptasia diaphana</name>
    <name type="common">Tropical sea anemone</name>
    <name type="synonym">Aiptasia pulchella</name>
    <dbReference type="NCBI Taxonomy" id="2652724"/>
    <lineage>
        <taxon>Eukaryota</taxon>
        <taxon>Metazoa</taxon>
        <taxon>Cnidaria</taxon>
        <taxon>Anthozoa</taxon>
        <taxon>Hexacorallia</taxon>
        <taxon>Actiniaria</taxon>
        <taxon>Aiptasiidae</taxon>
        <taxon>Exaiptasia</taxon>
    </lineage>
</organism>
<dbReference type="FunFam" id="3.30.160.60:FF:000325">
    <property type="entry name" value="ZFP90 zinc finger protein"/>
    <property type="match status" value="2"/>
</dbReference>
<keyword evidence="15" id="KW-1185">Reference proteome</keyword>
<reference evidence="14" key="1">
    <citation type="submission" date="2022-11" db="UniProtKB">
        <authorList>
            <consortium name="EnsemblMetazoa"/>
        </authorList>
    </citation>
    <scope>IDENTIFICATION</scope>
</reference>
<feature type="domain" description="C2H2-type" evidence="13">
    <location>
        <begin position="286"/>
        <end position="313"/>
    </location>
</feature>
<dbReference type="FunFam" id="3.30.160.60:FF:000671">
    <property type="entry name" value="Zinc finger protein 26"/>
    <property type="match status" value="1"/>
</dbReference>
<dbReference type="PANTHER" id="PTHR24394">
    <property type="entry name" value="ZINC FINGER PROTEIN"/>
    <property type="match status" value="1"/>
</dbReference>
<sequence>MDSNWIEYKCNSGLTLFIYNKVTGEHKWPAKDKGSLKDSIAHGKPILNKEFCSIATQTDDYGCDNGCSSIYTDRGQDHVVMSDPKPEQVAAIDDKSGQDDRSSEDTILDTADRDSQSIEVVLNPHADTNCGQQNVMMLEYEQEVPSMVRVYSEGIIVLNPDNASPEKDKDVNDSSVAESNNKKDVEIHVREGNSSQQALDSLTCSYCAKKFNCKSKLVCHLRSHTGEKPFECPYCSKRFKRKHNLNSHLMQHSGDQPFQCSYCEKRFSHKSSWSYHLRTHAEEKPFECTQCEKKFVRQCDLNMHIKTHLGEKPFQCSLCQKTFLRKDHLKDHLRTHAGKKPFECPYCHKTFGQKGTLSYHIKTHTGEKPFQCSICTKKFIHRGHLNVHLQMHSGERQFECQLCQMKFSREGRLNYHLKTHGDQKAF</sequence>
<evidence type="ECO:0000256" key="9">
    <source>
        <dbReference type="ARBA" id="ARBA00023163"/>
    </source>
</evidence>
<feature type="domain" description="C2H2-type" evidence="13">
    <location>
        <begin position="398"/>
        <end position="425"/>
    </location>
</feature>
<feature type="domain" description="C2H2-type" evidence="13">
    <location>
        <begin position="314"/>
        <end position="341"/>
    </location>
</feature>
<dbReference type="PANTHER" id="PTHR24394:SF29">
    <property type="entry name" value="MYONEURIN"/>
    <property type="match status" value="1"/>
</dbReference>
<keyword evidence="3" id="KW-0479">Metal-binding</keyword>
<comment type="similarity">
    <text evidence="2">Belongs to the krueppel C2H2-type zinc-finger protein family.</text>
</comment>
<evidence type="ECO:0000256" key="7">
    <source>
        <dbReference type="ARBA" id="ARBA00023015"/>
    </source>
</evidence>
<feature type="domain" description="C2H2-type" evidence="13">
    <location>
        <begin position="258"/>
        <end position="285"/>
    </location>
</feature>
<keyword evidence="6" id="KW-0862">Zinc</keyword>
<dbReference type="GO" id="GO:0008270">
    <property type="term" value="F:zinc ion binding"/>
    <property type="evidence" value="ECO:0007669"/>
    <property type="project" value="UniProtKB-KW"/>
</dbReference>
<dbReference type="GO" id="GO:0003677">
    <property type="term" value="F:DNA binding"/>
    <property type="evidence" value="ECO:0007669"/>
    <property type="project" value="UniProtKB-KW"/>
</dbReference>
<feature type="domain" description="C2H2-type" evidence="13">
    <location>
        <begin position="230"/>
        <end position="257"/>
    </location>
</feature>
<evidence type="ECO:0000256" key="2">
    <source>
        <dbReference type="ARBA" id="ARBA00006991"/>
    </source>
</evidence>
<dbReference type="PROSITE" id="PS00028">
    <property type="entry name" value="ZINC_FINGER_C2H2_1"/>
    <property type="match status" value="8"/>
</dbReference>
<dbReference type="KEGG" id="epa:110239902"/>
<proteinExistence type="inferred from homology"/>
<evidence type="ECO:0000256" key="5">
    <source>
        <dbReference type="ARBA" id="ARBA00022771"/>
    </source>
</evidence>
<dbReference type="InterPro" id="IPR036236">
    <property type="entry name" value="Znf_C2H2_sf"/>
</dbReference>
<dbReference type="AlphaFoldDB" id="A0A913XA64"/>
<evidence type="ECO:0000313" key="15">
    <source>
        <dbReference type="Proteomes" id="UP000887567"/>
    </source>
</evidence>
<keyword evidence="9" id="KW-0804">Transcription</keyword>
<feature type="domain" description="C2H2-type" evidence="13">
    <location>
        <begin position="342"/>
        <end position="369"/>
    </location>
</feature>
<dbReference type="Pfam" id="PF00096">
    <property type="entry name" value="zf-C2H2"/>
    <property type="match status" value="6"/>
</dbReference>
<keyword evidence="10" id="KW-0539">Nucleus</keyword>
<keyword evidence="8" id="KW-0238">DNA-binding</keyword>
<dbReference type="FunFam" id="3.30.160.60:FF:000446">
    <property type="entry name" value="Zinc finger protein"/>
    <property type="match status" value="1"/>
</dbReference>
<dbReference type="OMA" id="DSNWIEY"/>
<evidence type="ECO:0000256" key="12">
    <source>
        <dbReference type="SAM" id="MobiDB-lite"/>
    </source>
</evidence>
<evidence type="ECO:0000313" key="14">
    <source>
        <dbReference type="EnsemblMetazoa" id="XP_020901315.1"/>
    </source>
</evidence>
<dbReference type="Gene3D" id="3.30.160.60">
    <property type="entry name" value="Classic Zinc Finger"/>
    <property type="match status" value="8"/>
</dbReference>
<dbReference type="RefSeq" id="XP_020901315.1">
    <property type="nucleotide sequence ID" value="XM_021045656.2"/>
</dbReference>
<dbReference type="Pfam" id="PF13894">
    <property type="entry name" value="zf-C2H2_4"/>
    <property type="match status" value="1"/>
</dbReference>